<protein>
    <submittedName>
        <fullName evidence="2">Uncharacterized protein</fullName>
    </submittedName>
</protein>
<dbReference type="Proteomes" id="UP000235777">
    <property type="component" value="Unassembled WGS sequence"/>
</dbReference>
<dbReference type="EMBL" id="PNYC01000001">
    <property type="protein sequence ID" value="PMS38329.1"/>
    <property type="molecule type" value="Genomic_DNA"/>
</dbReference>
<comment type="caution">
    <text evidence="2">The sequence shown here is derived from an EMBL/GenBank/DDBJ whole genome shotgun (WGS) entry which is preliminary data.</text>
</comment>
<proteinExistence type="predicted"/>
<sequence length="102" mass="11511">MRLSRGYHLASSSGSPQCPSPRWRLCSSVDWAETNIGETLKFYRLPRAQHKHRRSRNKRQCIRACCVPAIRDSGSFILMFYGSLAGHPVFAVCSKVNEPLSS</sequence>
<evidence type="ECO:0000313" key="2">
    <source>
        <dbReference type="EMBL" id="PMS38329.1"/>
    </source>
</evidence>
<evidence type="ECO:0000313" key="3">
    <source>
        <dbReference type="Proteomes" id="UP000235777"/>
    </source>
</evidence>
<keyword evidence="3" id="KW-1185">Reference proteome</keyword>
<accession>A0A2N7X9A3</accession>
<gene>
    <name evidence="2" type="ORF">C0Z20_00050</name>
</gene>
<organism evidence="2 3">
    <name type="scientific">Trinickia symbiotica</name>
    <dbReference type="NCBI Taxonomy" id="863227"/>
    <lineage>
        <taxon>Bacteria</taxon>
        <taxon>Pseudomonadati</taxon>
        <taxon>Pseudomonadota</taxon>
        <taxon>Betaproteobacteria</taxon>
        <taxon>Burkholderiales</taxon>
        <taxon>Burkholderiaceae</taxon>
        <taxon>Trinickia</taxon>
    </lineage>
</organism>
<dbReference type="AlphaFoldDB" id="A0A2N7X9A3"/>
<name>A0A2N7X9A3_9BURK</name>
<reference evidence="2 3" key="1">
    <citation type="submission" date="2018-01" db="EMBL/GenBank/DDBJ databases">
        <title>Whole genome analyses suggest that Burkholderia sensu lato contains two further novel genera in the rhizoxinica-symbiotica group Mycetohabitans gen. nov., and Trinickia gen. nov.: implications for the evolution of diazotrophy and nodulation in the Burkholderiaceae.</title>
        <authorList>
            <person name="Estrada-de los Santos P."/>
            <person name="Palmer M."/>
            <person name="Chavez-Ramirez B."/>
            <person name="Beukes C."/>
            <person name="Steenkamp E.T."/>
            <person name="Hirsch A.M."/>
            <person name="Manyaka P."/>
            <person name="Maluk M."/>
            <person name="Lafos M."/>
            <person name="Crook M."/>
            <person name="Gross E."/>
            <person name="Simon M.F."/>
            <person name="Bueno dos Reis Junior F."/>
            <person name="Poole P.S."/>
            <person name="Venter S.N."/>
            <person name="James E.K."/>
        </authorList>
    </citation>
    <scope>NUCLEOTIDE SEQUENCE [LARGE SCALE GENOMIC DNA]</scope>
    <source>
        <strain evidence="2 3">JPY 581</strain>
    </source>
</reference>
<evidence type="ECO:0000256" key="1">
    <source>
        <dbReference type="SAM" id="MobiDB-lite"/>
    </source>
</evidence>
<feature type="region of interest" description="Disordered" evidence="1">
    <location>
        <begin position="1"/>
        <end position="22"/>
    </location>
</feature>